<dbReference type="AlphaFoldDB" id="A0A1J0A7K5"/>
<dbReference type="RefSeq" id="WP_071457516.1">
    <property type="nucleotide sequence ID" value="NZ_CABJEN010000002.1"/>
</dbReference>
<keyword evidence="2" id="KW-1185">Reference proteome</keyword>
<gene>
    <name evidence="1" type="ORF">BHY08_08850</name>
</gene>
<organism evidence="1 2">
    <name type="scientific">Vagococcus teuberi</name>
    <dbReference type="NCBI Taxonomy" id="519472"/>
    <lineage>
        <taxon>Bacteria</taxon>
        <taxon>Bacillati</taxon>
        <taxon>Bacillota</taxon>
        <taxon>Bacilli</taxon>
        <taxon>Lactobacillales</taxon>
        <taxon>Enterococcaceae</taxon>
        <taxon>Vagococcus</taxon>
    </lineage>
</organism>
<accession>A0A1J0A7K5</accession>
<name>A0A1J0A7K5_9ENTE</name>
<dbReference type="OrthoDB" id="3190595at2"/>
<sequence>MVEQKSIYVNSFGKRRLLDDKGERISNIVLIQFLLVFRDNCLSDLELLSVILDCFAQSRDKLILTDA</sequence>
<reference evidence="1 2" key="1">
    <citation type="submission" date="2016-09" db="EMBL/GenBank/DDBJ databases">
        <title>Vagococcus teuberi sp. nov., isolated from the Malian artisanal sour milk fene.</title>
        <authorList>
            <person name="Wullschleger S."/>
            <person name="Seifert C."/>
            <person name="Baumgartner S."/>
            <person name="Lacroix C."/>
            <person name="Bonfoh B."/>
            <person name="Stevens M.J."/>
            <person name="Meile L."/>
        </authorList>
    </citation>
    <scope>NUCLEOTIDE SEQUENCE [LARGE SCALE GENOMIC DNA]</scope>
    <source>
        <strain evidence="1 2">DSM 21459</strain>
    </source>
</reference>
<dbReference type="Proteomes" id="UP000191200">
    <property type="component" value="Chromosome"/>
</dbReference>
<evidence type="ECO:0000313" key="1">
    <source>
        <dbReference type="EMBL" id="APB31912.1"/>
    </source>
</evidence>
<protein>
    <submittedName>
        <fullName evidence="1">Uncharacterized protein</fullName>
    </submittedName>
</protein>
<proteinExistence type="predicted"/>
<evidence type="ECO:0000313" key="2">
    <source>
        <dbReference type="Proteomes" id="UP000191200"/>
    </source>
</evidence>
<dbReference type="KEGG" id="vte:BHY08_08850"/>
<dbReference type="EMBL" id="CP017267">
    <property type="protein sequence ID" value="APB31912.1"/>
    <property type="molecule type" value="Genomic_DNA"/>
</dbReference>